<comment type="caution">
    <text evidence="2">The sequence shown here is derived from an EMBL/GenBank/DDBJ whole genome shotgun (WGS) entry which is preliminary data.</text>
</comment>
<organism evidence="2 3">
    <name type="scientific">Acididesulfobacter guangdongensis</name>
    <dbReference type="NCBI Taxonomy" id="2597225"/>
    <lineage>
        <taxon>Bacteria</taxon>
        <taxon>Deltaproteobacteria</taxon>
        <taxon>Candidatus Acidulodesulfobacterales</taxon>
        <taxon>Candidatus Acididesulfobacter</taxon>
    </lineage>
</organism>
<evidence type="ECO:0000259" key="1">
    <source>
        <dbReference type="Pfam" id="PF05168"/>
    </source>
</evidence>
<dbReference type="AlphaFoldDB" id="A0A519BHF5"/>
<sequence>MSKEKILEHIGRLIEKGDKVLETRKPNLPNPFGLPTLDSASFSGWQTQTIAFLINLLGETHTYVQSFKEIIKLTAAYEDSVRSGQAILNSVREDVLGGFLTDIKMLVSAEIFTDFIEMAKHLLECGYKDPAASLCGAVLEDGLRKITLKNGIKLKSKEDLSSMNQKCADSNIYNRLIQKKIQVLNDIRNNADHGKFDEYDKNDVKDMIKKTSDFLSDHLK</sequence>
<gene>
    <name evidence="2" type="ORF">EVJ46_00225</name>
</gene>
<dbReference type="Gene3D" id="1.20.120.330">
    <property type="entry name" value="Nucleotidyltransferases domain 2"/>
    <property type="match status" value="1"/>
</dbReference>
<name>A0A519BHF5_ACIG2</name>
<evidence type="ECO:0000313" key="3">
    <source>
        <dbReference type="Proteomes" id="UP000316562"/>
    </source>
</evidence>
<accession>A0A519BHF5</accession>
<reference evidence="2 3" key="1">
    <citation type="journal article" date="2019" name="ISME J.">
        <title>Insights into ecological role of a new deltaproteobacterial order Candidatus Acidulodesulfobacterales by metagenomics and metatranscriptomics.</title>
        <authorList>
            <person name="Tan S."/>
            <person name="Liu J."/>
            <person name="Fang Y."/>
            <person name="Hedlund B.P."/>
            <person name="Lian Z.H."/>
            <person name="Huang L.Y."/>
            <person name="Li J.T."/>
            <person name="Huang L.N."/>
            <person name="Li W.J."/>
            <person name="Jiang H.C."/>
            <person name="Dong H.L."/>
            <person name="Shu W.S."/>
        </authorList>
    </citation>
    <scope>NUCLEOTIDE SEQUENCE [LARGE SCALE GENOMIC DNA]</scope>
    <source>
        <strain evidence="2">AP2</strain>
    </source>
</reference>
<feature type="domain" description="HEPN" evidence="1">
    <location>
        <begin position="114"/>
        <end position="216"/>
    </location>
</feature>
<dbReference type="EMBL" id="SGBC01000001">
    <property type="protein sequence ID" value="RZD16703.1"/>
    <property type="molecule type" value="Genomic_DNA"/>
</dbReference>
<dbReference type="Pfam" id="PF05168">
    <property type="entry name" value="HEPN"/>
    <property type="match status" value="1"/>
</dbReference>
<dbReference type="InterPro" id="IPR007842">
    <property type="entry name" value="HEPN_dom"/>
</dbReference>
<protein>
    <submittedName>
        <fullName evidence="2">HEPN domain-containing protein</fullName>
    </submittedName>
</protein>
<evidence type="ECO:0000313" key="2">
    <source>
        <dbReference type="EMBL" id="RZD16703.1"/>
    </source>
</evidence>
<dbReference type="Proteomes" id="UP000316562">
    <property type="component" value="Unassembled WGS sequence"/>
</dbReference>
<proteinExistence type="predicted"/>